<dbReference type="AlphaFoldDB" id="A0A813KGU8"/>
<name>A0A813KGU8_POLGL</name>
<organism evidence="1 2">
    <name type="scientific">Polarella glacialis</name>
    <name type="common">Dinoflagellate</name>
    <dbReference type="NCBI Taxonomy" id="89957"/>
    <lineage>
        <taxon>Eukaryota</taxon>
        <taxon>Sar</taxon>
        <taxon>Alveolata</taxon>
        <taxon>Dinophyceae</taxon>
        <taxon>Suessiales</taxon>
        <taxon>Suessiaceae</taxon>
        <taxon>Polarella</taxon>
    </lineage>
</organism>
<gene>
    <name evidence="1" type="ORF">PGLA2088_LOCUS32545</name>
</gene>
<comment type="caution">
    <text evidence="1">The sequence shown here is derived from an EMBL/GenBank/DDBJ whole genome shotgun (WGS) entry which is preliminary data.</text>
</comment>
<reference evidence="1" key="1">
    <citation type="submission" date="2021-02" db="EMBL/GenBank/DDBJ databases">
        <authorList>
            <person name="Dougan E. K."/>
            <person name="Rhodes N."/>
            <person name="Thang M."/>
            <person name="Chan C."/>
        </authorList>
    </citation>
    <scope>NUCLEOTIDE SEQUENCE</scope>
</reference>
<proteinExistence type="predicted"/>
<evidence type="ECO:0000313" key="1">
    <source>
        <dbReference type="EMBL" id="CAE8702680.1"/>
    </source>
</evidence>
<dbReference type="Proteomes" id="UP000626109">
    <property type="component" value="Unassembled WGS sequence"/>
</dbReference>
<sequence length="129" mass="14224">MVAFANSRCNSFQSRRRLEILCSSLVAVLFISGEAAGPNNNNNNDLADTGGRYLSREVSLLREAGLEPAILQVTDVRQLRQTVDAETLQRRQVSPDSTRGPWTLDALLQGPANSSYDHHFAHIQPCSKT</sequence>
<evidence type="ECO:0000313" key="2">
    <source>
        <dbReference type="Proteomes" id="UP000626109"/>
    </source>
</evidence>
<accession>A0A813KGU8</accession>
<dbReference type="EMBL" id="CAJNNW010030174">
    <property type="protein sequence ID" value="CAE8702680.1"/>
    <property type="molecule type" value="Genomic_DNA"/>
</dbReference>
<protein>
    <submittedName>
        <fullName evidence="1">Uncharacterized protein</fullName>
    </submittedName>
</protein>